<keyword evidence="6" id="KW-0175">Coiled coil</keyword>
<reference evidence="8 9" key="1">
    <citation type="submission" date="2019-06" db="EMBL/GenBank/DDBJ databases">
        <title>Genome of new Rhodobacteraceae sp. SM1903.</title>
        <authorList>
            <person name="Ren X."/>
        </authorList>
    </citation>
    <scope>NUCLEOTIDE SEQUENCE [LARGE SCALE GENOMIC DNA]</scope>
    <source>
        <strain evidence="8 9">SM1903</strain>
    </source>
</reference>
<sequence>MNIGQMSEATGLPAKTIRYYEDIGLVRPARGENGYRAFSEADRHKLTFLARSRSLGFSIEDCRTLLSLYEDRDRASADVRAVAERNLEKIETKIAELEALKATLSTLVHRCHGDDRPDCPILEDLSAHS</sequence>
<dbReference type="GO" id="GO:0003677">
    <property type="term" value="F:DNA binding"/>
    <property type="evidence" value="ECO:0007669"/>
    <property type="project" value="UniProtKB-KW"/>
</dbReference>
<proteinExistence type="predicted"/>
<dbReference type="Pfam" id="PF09278">
    <property type="entry name" value="MerR-DNA-bind"/>
    <property type="match status" value="1"/>
</dbReference>
<dbReference type="InterPro" id="IPR047057">
    <property type="entry name" value="MerR_fam"/>
</dbReference>
<keyword evidence="3" id="KW-0805">Transcription regulation</keyword>
<evidence type="ECO:0000313" key="8">
    <source>
        <dbReference type="EMBL" id="TNY33983.1"/>
    </source>
</evidence>
<dbReference type="SUPFAM" id="SSF46955">
    <property type="entry name" value="Putative DNA-binding domain"/>
    <property type="match status" value="1"/>
</dbReference>
<dbReference type="PROSITE" id="PS50937">
    <property type="entry name" value="HTH_MERR_2"/>
    <property type="match status" value="1"/>
</dbReference>
<evidence type="ECO:0000256" key="1">
    <source>
        <dbReference type="ARBA" id="ARBA00004496"/>
    </source>
</evidence>
<dbReference type="PRINTS" id="PR00040">
    <property type="entry name" value="HTHMERR"/>
</dbReference>
<dbReference type="Proteomes" id="UP000314011">
    <property type="component" value="Unassembled WGS sequence"/>
</dbReference>
<evidence type="ECO:0000259" key="7">
    <source>
        <dbReference type="PROSITE" id="PS50937"/>
    </source>
</evidence>
<evidence type="ECO:0000256" key="6">
    <source>
        <dbReference type="SAM" id="Coils"/>
    </source>
</evidence>
<dbReference type="InterPro" id="IPR009061">
    <property type="entry name" value="DNA-bd_dom_put_sf"/>
</dbReference>
<accession>A0A5C5GH15</accession>
<dbReference type="Gene3D" id="1.10.1660.10">
    <property type="match status" value="1"/>
</dbReference>
<evidence type="ECO:0000256" key="4">
    <source>
        <dbReference type="ARBA" id="ARBA00023125"/>
    </source>
</evidence>
<evidence type="ECO:0000313" key="9">
    <source>
        <dbReference type="Proteomes" id="UP000314011"/>
    </source>
</evidence>
<dbReference type="PANTHER" id="PTHR30204:SF94">
    <property type="entry name" value="HEAVY METAL-DEPENDENT TRANSCRIPTIONAL REGULATOR HI_0293-RELATED"/>
    <property type="match status" value="1"/>
</dbReference>
<protein>
    <submittedName>
        <fullName evidence="8">Cu(I)-responsive transcriptional regulator</fullName>
    </submittedName>
</protein>
<comment type="caution">
    <text evidence="8">The sequence shown here is derived from an EMBL/GenBank/DDBJ whole genome shotgun (WGS) entry which is preliminary data.</text>
</comment>
<dbReference type="InterPro" id="IPR015358">
    <property type="entry name" value="Tscrpt_reg_MerR_DNA-bd"/>
</dbReference>
<dbReference type="InterPro" id="IPR000551">
    <property type="entry name" value="MerR-type_HTH_dom"/>
</dbReference>
<dbReference type="OrthoDB" id="9802944at2"/>
<dbReference type="NCBIfam" id="TIGR02044">
    <property type="entry name" value="CueR"/>
    <property type="match status" value="1"/>
</dbReference>
<dbReference type="EMBL" id="VFFF01000001">
    <property type="protein sequence ID" value="TNY33983.1"/>
    <property type="molecule type" value="Genomic_DNA"/>
</dbReference>
<dbReference type="GO" id="GO:0005737">
    <property type="term" value="C:cytoplasm"/>
    <property type="evidence" value="ECO:0007669"/>
    <property type="project" value="UniProtKB-SubCell"/>
</dbReference>
<dbReference type="AlphaFoldDB" id="A0A5C5GH15"/>
<feature type="coiled-coil region" evidence="6">
    <location>
        <begin position="80"/>
        <end position="107"/>
    </location>
</feature>
<keyword evidence="5" id="KW-0804">Transcription</keyword>
<comment type="subcellular location">
    <subcellularLocation>
        <location evidence="1">Cytoplasm</location>
    </subcellularLocation>
</comment>
<dbReference type="GO" id="GO:0005507">
    <property type="term" value="F:copper ion binding"/>
    <property type="evidence" value="ECO:0007669"/>
    <property type="project" value="InterPro"/>
</dbReference>
<dbReference type="InterPro" id="IPR011789">
    <property type="entry name" value="CueR"/>
</dbReference>
<dbReference type="PANTHER" id="PTHR30204">
    <property type="entry name" value="REDOX-CYCLING DRUG-SENSING TRANSCRIPTIONAL ACTIVATOR SOXR"/>
    <property type="match status" value="1"/>
</dbReference>
<dbReference type="SMART" id="SM00422">
    <property type="entry name" value="HTH_MERR"/>
    <property type="match status" value="1"/>
</dbReference>
<dbReference type="GO" id="GO:0045893">
    <property type="term" value="P:positive regulation of DNA-templated transcription"/>
    <property type="evidence" value="ECO:0007669"/>
    <property type="project" value="InterPro"/>
</dbReference>
<dbReference type="CDD" id="cd01108">
    <property type="entry name" value="HTH_CueR"/>
    <property type="match status" value="1"/>
</dbReference>
<name>A0A5C5GH15_9RHOB</name>
<evidence type="ECO:0000256" key="5">
    <source>
        <dbReference type="ARBA" id="ARBA00023163"/>
    </source>
</evidence>
<evidence type="ECO:0000256" key="3">
    <source>
        <dbReference type="ARBA" id="ARBA00023015"/>
    </source>
</evidence>
<keyword evidence="9" id="KW-1185">Reference proteome</keyword>
<feature type="domain" description="HTH merR-type" evidence="7">
    <location>
        <begin position="1"/>
        <end position="68"/>
    </location>
</feature>
<keyword evidence="4" id="KW-0238">DNA-binding</keyword>
<dbReference type="RefSeq" id="WP_140194896.1">
    <property type="nucleotide sequence ID" value="NZ_CP065915.1"/>
</dbReference>
<keyword evidence="2" id="KW-0963">Cytoplasm</keyword>
<organism evidence="8 9">
    <name type="scientific">Pelagovum pacificum</name>
    <dbReference type="NCBI Taxonomy" id="2588711"/>
    <lineage>
        <taxon>Bacteria</taxon>
        <taxon>Pseudomonadati</taxon>
        <taxon>Pseudomonadota</taxon>
        <taxon>Alphaproteobacteria</taxon>
        <taxon>Rhodobacterales</taxon>
        <taxon>Paracoccaceae</taxon>
        <taxon>Pelagovum</taxon>
    </lineage>
</organism>
<gene>
    <name evidence="8" type="primary">cueR</name>
    <name evidence="8" type="ORF">FHY64_12180</name>
</gene>
<dbReference type="GO" id="GO:0003700">
    <property type="term" value="F:DNA-binding transcription factor activity"/>
    <property type="evidence" value="ECO:0007669"/>
    <property type="project" value="InterPro"/>
</dbReference>
<dbReference type="Pfam" id="PF00376">
    <property type="entry name" value="MerR"/>
    <property type="match status" value="1"/>
</dbReference>
<evidence type="ECO:0000256" key="2">
    <source>
        <dbReference type="ARBA" id="ARBA00022490"/>
    </source>
</evidence>